<sequence length="36" mass="4068">MIDNFLDISTLGPPWKILLTKCMPFDAVVSARFLTI</sequence>
<accession>A0A0K0EDS1</accession>
<organism evidence="1">
    <name type="scientific">Strongyloides stercoralis</name>
    <name type="common">Threadworm</name>
    <dbReference type="NCBI Taxonomy" id="6248"/>
    <lineage>
        <taxon>Eukaryota</taxon>
        <taxon>Metazoa</taxon>
        <taxon>Ecdysozoa</taxon>
        <taxon>Nematoda</taxon>
        <taxon>Chromadorea</taxon>
        <taxon>Rhabditida</taxon>
        <taxon>Tylenchina</taxon>
        <taxon>Panagrolaimomorpha</taxon>
        <taxon>Strongyloidoidea</taxon>
        <taxon>Strongyloididae</taxon>
        <taxon>Strongyloides</taxon>
    </lineage>
</organism>
<reference evidence="1" key="1">
    <citation type="submission" date="2015-08" db="UniProtKB">
        <authorList>
            <consortium name="WormBaseParasite"/>
        </authorList>
    </citation>
    <scope>IDENTIFICATION</scope>
</reference>
<protein>
    <submittedName>
        <fullName evidence="1">Uncharacterized protein</fullName>
    </submittedName>
</protein>
<dbReference type="WBParaSite" id="SSTP_0000763350.1">
    <property type="protein sequence ID" value="SSTP_0000763350.1"/>
    <property type="gene ID" value="SSTP_0000763350"/>
</dbReference>
<evidence type="ECO:0000313" key="1">
    <source>
        <dbReference type="WBParaSite" id="SSTP_0000763350.1"/>
    </source>
</evidence>
<dbReference type="AlphaFoldDB" id="A0A0K0EDS1"/>
<proteinExistence type="predicted"/>
<name>A0A0K0EDS1_STRER</name>